<dbReference type="SUPFAM" id="SSF82919">
    <property type="entry name" value="Zn-finger domain of Sec23/24"/>
    <property type="match status" value="1"/>
</dbReference>
<dbReference type="SUPFAM" id="SSF82754">
    <property type="entry name" value="C-terminal, gelsolin-like domain of Sec23/24"/>
    <property type="match status" value="2"/>
</dbReference>
<name>A0A834R5U2_SARSC</name>
<feature type="domain" description="Sec23/Sec24 trunk" evidence="16">
    <location>
        <begin position="313"/>
        <end position="549"/>
    </location>
</feature>
<reference evidence="19" key="2">
    <citation type="submission" date="2020-01" db="EMBL/GenBank/DDBJ databases">
        <authorList>
            <person name="Korhonen P.K.K."/>
            <person name="Guangxu M.G."/>
            <person name="Wang T.W."/>
            <person name="Stroehlein A.J.S."/>
            <person name="Young N.D."/>
            <person name="Ang C.-S.A."/>
            <person name="Fernando D.W.F."/>
            <person name="Lu H.L."/>
            <person name="Taylor S.T."/>
            <person name="Ehtesham M.E.M."/>
            <person name="Najaraj S.H.N."/>
            <person name="Harsha G.H.G."/>
            <person name="Madugundu A.M."/>
            <person name="Renuse S.R."/>
            <person name="Holt D.H."/>
            <person name="Pandey A.P."/>
            <person name="Papenfuss A.P."/>
            <person name="Gasser R.B.G."/>
            <person name="Fischer K.F."/>
        </authorList>
    </citation>
    <scope>NUCLEOTIDE SEQUENCE</scope>
    <source>
        <strain evidence="19">SSS_KF_BRIS2020</strain>
    </source>
</reference>
<evidence type="ECO:0000259" key="14">
    <source>
        <dbReference type="Pfam" id="PF00626"/>
    </source>
</evidence>
<feature type="compositionally biased region" description="Low complexity" evidence="13">
    <location>
        <begin position="24"/>
        <end position="45"/>
    </location>
</feature>
<keyword evidence="21" id="KW-1185">Reference proteome</keyword>
<sequence>MANHPPPSMIYPKTFSSVDDQHQFHQQQRQSSQQQQISPMSQSYSHSGTMNSLPESSDMMNLTANHHLQYQSQASPQQQHFSPNYQNYSSQFSSHQQPQLLTRPAMPFTQTSNQNFYSNQFHSQASSVGGYQQKNSMDHLTQKMSSMSVNQGWNNLWRMEHVNLLAEKDIYSKAYQHEQQQRKNPPQTKNLNCDKDVMRCTLNKIPESASLLQKSRLPLGIILHPFTSMPNIPVVQDSVIVRCRTCRTYINPFVRLIDQRRWQCNLCHRINEAPEEFIYDYRTRKPIDIMTRPELNHCSIEFVASVEYMVRPPQPAIYLFVFECTASAIQLGYIKHLSAAILESIDRMPGDSRSLIGFIAFDSKLHFFNLNEDRPVHMIMPDIHDVFLPHSDALLVNIHTCREKIVYFLENVLPKFPCESSLGDPTKLAADHQSALGPALQVAFKLISSTGGRITLVQTSLPTAGNLSQGCVLQNREDPNSRTINSQSSNNALTPLLNPATDFFKKLALECSEHQVTVDLFNLSSSFSDLATIAAISKYSGGSIKYYGSGGNPSSPPSLCAMLNRFKEDLKHYLTREIGFEAVMRVRSTRGVSIHTFHGNLFFRSSDLIALPITNPDSAFGIQLTISEDLKDFNQVCLQSALLYTNSNGERRIRVHTLSLPVISDLAEIMDSADQEAIISLLAKMAVDRSCQSSIQDAREALINSNIDFINSYRLINSPSSPGLFISHQTRLLPLYTLALLKHTSFRMGISTRIDERVYAMEQMKTMPNKYLMLYIYPNLYPIHYEFDPLESPPTPLQLSFANIDRDGVYLLDTYDHLFIYVCKSVNPNFLRDVFDVTHFSQIQDDGDQNTTTVSNTPPAMMMINNQRPSHAMFPNPNISSQSMNGYAEDLSNSKPTVGDGPRDNPNWNDLNGKLSENGTIYRNQNGSLDDTNAFTQKSYQQSSIIKLPQLENLTSKRIHAFIKKLIDDRPFKPCFHILREDSRLRYTFLQYMYDDRNESAFSYYEFLQHLLQNIEK</sequence>
<dbReference type="InterPro" id="IPR050550">
    <property type="entry name" value="SEC23_SEC24_subfamily"/>
</dbReference>
<dbReference type="Gene3D" id="2.30.30.380">
    <property type="entry name" value="Zn-finger domain of Sec23/24"/>
    <property type="match status" value="1"/>
</dbReference>
<feature type="domain" description="Sec23/Sec24 beta-sandwich" evidence="18">
    <location>
        <begin position="579"/>
        <end position="662"/>
    </location>
</feature>
<dbReference type="AlphaFoldDB" id="A0A834R5U2"/>
<evidence type="ECO:0000256" key="1">
    <source>
        <dbReference type="ARBA" id="ARBA00004299"/>
    </source>
</evidence>
<dbReference type="InterPro" id="IPR036465">
    <property type="entry name" value="vWFA_dom_sf"/>
</dbReference>
<dbReference type="EnsemblMetazoa" id="SSS_1635s_mrna">
    <property type="protein sequence ID" value="KAF7489186.1"/>
    <property type="gene ID" value="SSS_1635"/>
</dbReference>
<keyword evidence="7" id="KW-0256">Endoplasmic reticulum</keyword>
<dbReference type="GO" id="GO:0000139">
    <property type="term" value="C:Golgi membrane"/>
    <property type="evidence" value="ECO:0007669"/>
    <property type="project" value="UniProtKB-SubCell"/>
</dbReference>
<evidence type="ECO:0000256" key="8">
    <source>
        <dbReference type="ARBA" id="ARBA00022892"/>
    </source>
</evidence>
<keyword evidence="5" id="KW-0813">Transport</keyword>
<dbReference type="GO" id="GO:0006886">
    <property type="term" value="P:intracellular protein transport"/>
    <property type="evidence" value="ECO:0007669"/>
    <property type="project" value="InterPro"/>
</dbReference>
<reference evidence="20" key="3">
    <citation type="submission" date="2022-06" db="UniProtKB">
        <authorList>
            <consortium name="EnsemblMetazoa"/>
        </authorList>
    </citation>
    <scope>IDENTIFICATION</scope>
</reference>
<dbReference type="GO" id="GO:0070971">
    <property type="term" value="C:endoplasmic reticulum exit site"/>
    <property type="evidence" value="ECO:0007669"/>
    <property type="project" value="TreeGrafter"/>
</dbReference>
<evidence type="ECO:0000256" key="6">
    <source>
        <dbReference type="ARBA" id="ARBA00022490"/>
    </source>
</evidence>
<dbReference type="OrthoDB" id="49016at2759"/>
<dbReference type="Pfam" id="PF04811">
    <property type="entry name" value="Sec23_trunk"/>
    <property type="match status" value="1"/>
</dbReference>
<dbReference type="InterPro" id="IPR012990">
    <property type="entry name" value="Beta-sandwich_Sec23_24"/>
</dbReference>
<dbReference type="InterPro" id="IPR036174">
    <property type="entry name" value="Znf_Sec23_Sec24_sf"/>
</dbReference>
<dbReference type="Pfam" id="PF00626">
    <property type="entry name" value="Gelsolin"/>
    <property type="match status" value="1"/>
</dbReference>
<dbReference type="Gene3D" id="1.20.120.730">
    <property type="entry name" value="Sec23/Sec24 helical domain"/>
    <property type="match status" value="1"/>
</dbReference>
<dbReference type="Gene3D" id="2.60.40.1670">
    <property type="entry name" value="beta-sandwich domain of Sec23/24"/>
    <property type="match status" value="1"/>
</dbReference>
<reference evidence="21" key="1">
    <citation type="journal article" date="2020" name="PLoS Negl. Trop. Dis.">
        <title>High-quality nuclear genome for Sarcoptes scabiei-A critical resource for a neglected parasite.</title>
        <authorList>
            <person name="Korhonen P.K."/>
            <person name="Gasser R.B."/>
            <person name="Ma G."/>
            <person name="Wang T."/>
            <person name="Stroehlein A.J."/>
            <person name="Young N.D."/>
            <person name="Ang C.S."/>
            <person name="Fernando D.D."/>
            <person name="Lu H.C."/>
            <person name="Taylor S."/>
            <person name="Reynolds S.L."/>
            <person name="Mofiz E."/>
            <person name="Najaraj S.H."/>
            <person name="Gowda H."/>
            <person name="Madugundu A."/>
            <person name="Renuse S."/>
            <person name="Holt D."/>
            <person name="Pandey A."/>
            <person name="Papenfuss A.T."/>
            <person name="Fischer K."/>
        </authorList>
    </citation>
    <scope>NUCLEOTIDE SEQUENCE [LARGE SCALE GENOMIC DNA]</scope>
</reference>
<dbReference type="InterPro" id="IPR006895">
    <property type="entry name" value="Znf_Sec23_Sec24"/>
</dbReference>
<dbReference type="Gene3D" id="3.40.50.410">
    <property type="entry name" value="von Willebrand factor, type A domain"/>
    <property type="match status" value="1"/>
</dbReference>
<evidence type="ECO:0000259" key="15">
    <source>
        <dbReference type="Pfam" id="PF04810"/>
    </source>
</evidence>
<dbReference type="EMBL" id="WVUK01000065">
    <property type="protein sequence ID" value="KAF7489186.1"/>
    <property type="molecule type" value="Genomic_DNA"/>
</dbReference>
<evidence type="ECO:0000259" key="16">
    <source>
        <dbReference type="Pfam" id="PF04811"/>
    </source>
</evidence>
<evidence type="ECO:0000313" key="19">
    <source>
        <dbReference type="EMBL" id="KAF7489186.1"/>
    </source>
</evidence>
<dbReference type="GO" id="GO:0000149">
    <property type="term" value="F:SNARE binding"/>
    <property type="evidence" value="ECO:0007669"/>
    <property type="project" value="TreeGrafter"/>
</dbReference>
<feature type="domain" description="Sec23/Sec24 helical" evidence="17">
    <location>
        <begin position="674"/>
        <end position="773"/>
    </location>
</feature>
<keyword evidence="8" id="KW-0931">ER-Golgi transport</keyword>
<dbReference type="GO" id="GO:0090110">
    <property type="term" value="P:COPII-coated vesicle cargo loading"/>
    <property type="evidence" value="ECO:0007669"/>
    <property type="project" value="TreeGrafter"/>
</dbReference>
<dbReference type="GO" id="GO:0030127">
    <property type="term" value="C:COPII vesicle coat"/>
    <property type="evidence" value="ECO:0007669"/>
    <property type="project" value="InterPro"/>
</dbReference>
<evidence type="ECO:0000313" key="21">
    <source>
        <dbReference type="Proteomes" id="UP000070412"/>
    </source>
</evidence>
<dbReference type="SUPFAM" id="SSF81811">
    <property type="entry name" value="Helical domain of Sec23/24"/>
    <property type="match status" value="1"/>
</dbReference>
<dbReference type="Pfam" id="PF04815">
    <property type="entry name" value="Sec23_helical"/>
    <property type="match status" value="1"/>
</dbReference>
<evidence type="ECO:0000256" key="10">
    <source>
        <dbReference type="ARBA" id="ARBA00023034"/>
    </source>
</evidence>
<keyword evidence="6" id="KW-0963">Cytoplasm</keyword>
<dbReference type="PANTHER" id="PTHR13803:SF39">
    <property type="entry name" value="SECRETORY 24AB, ISOFORM A"/>
    <property type="match status" value="1"/>
</dbReference>
<feature type="compositionally biased region" description="Polar residues" evidence="13">
    <location>
        <begin position="46"/>
        <end position="58"/>
    </location>
</feature>
<dbReference type="SUPFAM" id="SSF53300">
    <property type="entry name" value="vWA-like"/>
    <property type="match status" value="1"/>
</dbReference>
<evidence type="ECO:0000256" key="13">
    <source>
        <dbReference type="SAM" id="MobiDB-lite"/>
    </source>
</evidence>
<dbReference type="SUPFAM" id="SSF81995">
    <property type="entry name" value="beta-sandwich domain of Sec23/24"/>
    <property type="match status" value="1"/>
</dbReference>
<feature type="domain" description="Zinc finger Sec23/Sec24-type" evidence="15">
    <location>
        <begin position="240"/>
        <end position="276"/>
    </location>
</feature>
<feature type="region of interest" description="Disordered" evidence="13">
    <location>
        <begin position="70"/>
        <end position="96"/>
    </location>
</feature>
<keyword evidence="9" id="KW-0653">Protein transport</keyword>
<dbReference type="InterPro" id="IPR006900">
    <property type="entry name" value="Sec23/24_helical_dom"/>
</dbReference>
<dbReference type="Gene3D" id="3.40.20.10">
    <property type="entry name" value="Severin"/>
    <property type="match status" value="2"/>
</dbReference>
<gene>
    <name evidence="19" type="ORF">SSS_1635</name>
</gene>
<keyword evidence="11" id="KW-0472">Membrane</keyword>
<feature type="region of interest" description="Disordered" evidence="13">
    <location>
        <begin position="19"/>
        <end position="58"/>
    </location>
</feature>
<dbReference type="InterPro" id="IPR007123">
    <property type="entry name" value="Gelsolin-like_dom"/>
</dbReference>
<feature type="domain" description="Gelsolin-like" evidence="14">
    <location>
        <begin position="794"/>
        <end position="852"/>
    </location>
</feature>
<feature type="compositionally biased region" description="Low complexity" evidence="13">
    <location>
        <begin position="70"/>
        <end position="82"/>
    </location>
</feature>
<feature type="compositionally biased region" description="Polar residues" evidence="13">
    <location>
        <begin position="83"/>
        <end position="96"/>
    </location>
</feature>
<evidence type="ECO:0000256" key="9">
    <source>
        <dbReference type="ARBA" id="ARBA00022927"/>
    </source>
</evidence>
<dbReference type="InterPro" id="IPR029006">
    <property type="entry name" value="ADF-H/Gelsolin-like_dom_sf"/>
</dbReference>
<organism evidence="19">
    <name type="scientific">Sarcoptes scabiei</name>
    <name type="common">Itch mite</name>
    <name type="synonym">Acarus scabiei</name>
    <dbReference type="NCBI Taxonomy" id="52283"/>
    <lineage>
        <taxon>Eukaryota</taxon>
        <taxon>Metazoa</taxon>
        <taxon>Ecdysozoa</taxon>
        <taxon>Arthropoda</taxon>
        <taxon>Chelicerata</taxon>
        <taxon>Arachnida</taxon>
        <taxon>Acari</taxon>
        <taxon>Acariformes</taxon>
        <taxon>Sarcoptiformes</taxon>
        <taxon>Astigmata</taxon>
        <taxon>Psoroptidia</taxon>
        <taxon>Sarcoptoidea</taxon>
        <taxon>Sarcoptidae</taxon>
        <taxon>Sarcoptinae</taxon>
        <taxon>Sarcoptes</taxon>
    </lineage>
</organism>
<dbReference type="InterPro" id="IPR036180">
    <property type="entry name" value="Gelsolin-like_dom_sf"/>
</dbReference>
<keyword evidence="10" id="KW-0333">Golgi apparatus</keyword>
<dbReference type="InterPro" id="IPR036175">
    <property type="entry name" value="Sec23/24_helical_dom_sf"/>
</dbReference>
<proteinExistence type="inferred from homology"/>
<dbReference type="PANTHER" id="PTHR13803">
    <property type="entry name" value="SEC24-RELATED PROTEIN"/>
    <property type="match status" value="1"/>
</dbReference>
<evidence type="ECO:0000256" key="12">
    <source>
        <dbReference type="ARBA" id="ARBA00023329"/>
    </source>
</evidence>
<evidence type="ECO:0000259" key="17">
    <source>
        <dbReference type="Pfam" id="PF04815"/>
    </source>
</evidence>
<dbReference type="GO" id="GO:0008270">
    <property type="term" value="F:zinc ion binding"/>
    <property type="evidence" value="ECO:0007669"/>
    <property type="project" value="InterPro"/>
</dbReference>
<comment type="similarity">
    <text evidence="4">Belongs to the SEC23/SEC24 family. SEC24 subfamily.</text>
</comment>
<dbReference type="GO" id="GO:0005789">
    <property type="term" value="C:endoplasmic reticulum membrane"/>
    <property type="evidence" value="ECO:0007669"/>
    <property type="project" value="UniProtKB-SubCell"/>
</dbReference>
<protein>
    <submittedName>
        <fullName evidence="19">Protein transport protein Sec24B</fullName>
    </submittedName>
</protein>
<dbReference type="InterPro" id="IPR006896">
    <property type="entry name" value="Sec23/24_trunk_dom"/>
</dbReference>
<evidence type="ECO:0000256" key="7">
    <source>
        <dbReference type="ARBA" id="ARBA00022824"/>
    </source>
</evidence>
<dbReference type="Pfam" id="PF08033">
    <property type="entry name" value="Sec23_BS"/>
    <property type="match status" value="1"/>
</dbReference>
<evidence type="ECO:0000256" key="11">
    <source>
        <dbReference type="ARBA" id="ARBA00023136"/>
    </source>
</evidence>
<evidence type="ECO:0000259" key="18">
    <source>
        <dbReference type="Pfam" id="PF08033"/>
    </source>
</evidence>
<evidence type="ECO:0000313" key="20">
    <source>
        <dbReference type="EnsemblMetazoa" id="KAF7489186.1"/>
    </source>
</evidence>
<evidence type="ECO:0000256" key="3">
    <source>
        <dbReference type="ARBA" id="ARBA00004397"/>
    </source>
</evidence>
<dbReference type="Proteomes" id="UP000070412">
    <property type="component" value="Unassembled WGS sequence"/>
</dbReference>
<evidence type="ECO:0000256" key="5">
    <source>
        <dbReference type="ARBA" id="ARBA00022448"/>
    </source>
</evidence>
<evidence type="ECO:0000256" key="4">
    <source>
        <dbReference type="ARBA" id="ARBA00008334"/>
    </source>
</evidence>
<evidence type="ECO:0000256" key="2">
    <source>
        <dbReference type="ARBA" id="ARBA00004394"/>
    </source>
</evidence>
<dbReference type="Pfam" id="PF04810">
    <property type="entry name" value="zf-Sec23_Sec24"/>
    <property type="match status" value="1"/>
</dbReference>
<keyword evidence="12" id="KW-0968">Cytoplasmic vesicle</keyword>
<comment type="subcellular location">
    <subcellularLocation>
        <location evidence="1">Cytoplasmic vesicle</location>
        <location evidence="1">COPII-coated vesicle membrane</location>
        <topology evidence="1">Peripheral membrane protein</topology>
        <orientation evidence="1">Cytoplasmic side</orientation>
    </subcellularLocation>
    <subcellularLocation>
        <location evidence="3">Endoplasmic reticulum membrane</location>
        <topology evidence="3">Peripheral membrane protein</topology>
        <orientation evidence="3">Cytoplasmic side</orientation>
    </subcellularLocation>
    <subcellularLocation>
        <location evidence="2">Golgi apparatus membrane</location>
    </subcellularLocation>
</comment>
<accession>A0A834R5U2</accession>